<dbReference type="PROSITE" id="PS51819">
    <property type="entry name" value="VOC"/>
    <property type="match status" value="1"/>
</dbReference>
<dbReference type="GeneID" id="34600131"/>
<dbReference type="EMBL" id="LVKK01000029">
    <property type="protein sequence ID" value="OAG40886.1"/>
    <property type="molecule type" value="Genomic_DNA"/>
</dbReference>
<name>A0A177FAP8_9EURO</name>
<gene>
    <name evidence="2" type="ORF">AYO21_04963</name>
</gene>
<feature type="domain" description="VOC" evidence="1">
    <location>
        <begin position="5"/>
        <end position="149"/>
    </location>
</feature>
<dbReference type="InterPro" id="IPR029068">
    <property type="entry name" value="Glyas_Bleomycin-R_OHBP_Dase"/>
</dbReference>
<keyword evidence="3" id="KW-1185">Reference proteome</keyword>
<dbReference type="InterPro" id="IPR004360">
    <property type="entry name" value="Glyas_Fos-R_dOase_dom"/>
</dbReference>
<dbReference type="Gene3D" id="3.10.180.10">
    <property type="entry name" value="2,3-Dihydroxybiphenyl 1,2-Dioxygenase, domain 1"/>
    <property type="match status" value="1"/>
</dbReference>
<dbReference type="Proteomes" id="UP000077002">
    <property type="component" value="Unassembled WGS sequence"/>
</dbReference>
<sequence length="158" mass="17681">MPYTQTIFLNIPVSDLTRSIAFYTSLGFVPNHTFSSDSSIMMSLPVPTHFASPNESPIKVMLLEHDFFKSFLPGNRTLANAKDTAQVLLCFSRESKEAVDDMVKKAAEHGVNVDISVKNEEQKKAEESIGMYGRNFEDPDGHIVEVVYMPVEAYEGKE</sequence>
<organism evidence="2 3">
    <name type="scientific">Fonsecaea monophora</name>
    <dbReference type="NCBI Taxonomy" id="254056"/>
    <lineage>
        <taxon>Eukaryota</taxon>
        <taxon>Fungi</taxon>
        <taxon>Dikarya</taxon>
        <taxon>Ascomycota</taxon>
        <taxon>Pezizomycotina</taxon>
        <taxon>Eurotiomycetes</taxon>
        <taxon>Chaetothyriomycetidae</taxon>
        <taxon>Chaetothyriales</taxon>
        <taxon>Herpotrichiellaceae</taxon>
        <taxon>Fonsecaea</taxon>
    </lineage>
</organism>
<dbReference type="RefSeq" id="XP_022512838.1">
    <property type="nucleotide sequence ID" value="XM_022654934.1"/>
</dbReference>
<dbReference type="OrthoDB" id="4181370at2759"/>
<dbReference type="PANTHER" id="PTHR36503">
    <property type="entry name" value="BLR2520 PROTEIN"/>
    <property type="match status" value="1"/>
</dbReference>
<dbReference type="PANTHER" id="PTHR36503:SF2">
    <property type="entry name" value="BLR2408 PROTEIN"/>
    <property type="match status" value="1"/>
</dbReference>
<dbReference type="SUPFAM" id="SSF54593">
    <property type="entry name" value="Glyoxalase/Bleomycin resistance protein/Dihydroxybiphenyl dioxygenase"/>
    <property type="match status" value="1"/>
</dbReference>
<evidence type="ECO:0000313" key="2">
    <source>
        <dbReference type="EMBL" id="OAG40886.1"/>
    </source>
</evidence>
<dbReference type="AlphaFoldDB" id="A0A177FAP8"/>
<protein>
    <recommendedName>
        <fullName evidence="1">VOC domain-containing protein</fullName>
    </recommendedName>
</protein>
<evidence type="ECO:0000313" key="3">
    <source>
        <dbReference type="Proteomes" id="UP000077002"/>
    </source>
</evidence>
<dbReference type="InterPro" id="IPR037523">
    <property type="entry name" value="VOC_core"/>
</dbReference>
<dbReference type="Pfam" id="PF00903">
    <property type="entry name" value="Glyoxalase"/>
    <property type="match status" value="1"/>
</dbReference>
<accession>A0A177FAP8</accession>
<proteinExistence type="predicted"/>
<comment type="caution">
    <text evidence="2">The sequence shown here is derived from an EMBL/GenBank/DDBJ whole genome shotgun (WGS) entry which is preliminary data.</text>
</comment>
<reference evidence="2 3" key="1">
    <citation type="submission" date="2016-03" db="EMBL/GenBank/DDBJ databases">
        <title>Draft genome sequence of the Fonsecaea monophora CBS 269.37.</title>
        <authorList>
            <person name="Bombassaro A."/>
            <person name="Vinicius W.A."/>
            <person name="De Hoog S."/>
            <person name="Sun J."/>
            <person name="Souza E.M."/>
            <person name="Raittz R.T."/>
            <person name="Costa F."/>
            <person name="Leao A.C."/>
            <person name="Tadra-Sfeir M.Z."/>
            <person name="Baura V."/>
            <person name="Balsanelli E."/>
            <person name="Pedrosa F.O."/>
            <person name="Moreno L.F."/>
            <person name="Steffens M.B."/>
            <person name="Xi L."/>
            <person name="Bocca A.L."/>
            <person name="Felipe M.S."/>
            <person name="Teixeira M."/>
            <person name="Telles Filho F.Q."/>
            <person name="Azevedo C.M."/>
            <person name="Gomes R."/>
            <person name="Vicente V.A."/>
        </authorList>
    </citation>
    <scope>NUCLEOTIDE SEQUENCE [LARGE SCALE GENOMIC DNA]</scope>
    <source>
        <strain evidence="2 3">CBS 269.37</strain>
    </source>
</reference>
<evidence type="ECO:0000259" key="1">
    <source>
        <dbReference type="PROSITE" id="PS51819"/>
    </source>
</evidence>